<sequence length="46" mass="4616">MPTRKRAVGVRFAATAMSTVAFFAPQALLADGSGAASLLCAGSCNQ</sequence>
<evidence type="ECO:0000313" key="2">
    <source>
        <dbReference type="EMBL" id="MCX3060797.1"/>
    </source>
</evidence>
<protein>
    <submittedName>
        <fullName evidence="2">Uncharacterized protein</fullName>
    </submittedName>
</protein>
<accession>A0ABT3TUT7</accession>
<evidence type="ECO:0000256" key="1">
    <source>
        <dbReference type="SAM" id="SignalP"/>
    </source>
</evidence>
<keyword evidence="1" id="KW-0732">Signal</keyword>
<comment type="caution">
    <text evidence="2">The sequence shown here is derived from an EMBL/GenBank/DDBJ whole genome shotgun (WGS) entry which is preliminary data.</text>
</comment>
<name>A0ABT3TUT7_9ACTN</name>
<dbReference type="RefSeq" id="WP_266599655.1">
    <property type="nucleotide sequence ID" value="NZ_JAPHNL010000124.1"/>
</dbReference>
<organism evidence="2 3">
    <name type="scientific">Streptomyces beihaiensis</name>
    <dbReference type="NCBI Taxonomy" id="2984495"/>
    <lineage>
        <taxon>Bacteria</taxon>
        <taxon>Bacillati</taxon>
        <taxon>Actinomycetota</taxon>
        <taxon>Actinomycetes</taxon>
        <taxon>Kitasatosporales</taxon>
        <taxon>Streptomycetaceae</taxon>
        <taxon>Streptomyces</taxon>
    </lineage>
</organism>
<evidence type="ECO:0000313" key="3">
    <source>
        <dbReference type="Proteomes" id="UP001163064"/>
    </source>
</evidence>
<feature type="signal peptide" evidence="1">
    <location>
        <begin position="1"/>
        <end position="29"/>
    </location>
</feature>
<dbReference type="EMBL" id="JAPHNL010000124">
    <property type="protein sequence ID" value="MCX3060797.1"/>
    <property type="molecule type" value="Genomic_DNA"/>
</dbReference>
<feature type="chain" id="PRO_5046154117" evidence="1">
    <location>
        <begin position="30"/>
        <end position="46"/>
    </location>
</feature>
<gene>
    <name evidence="2" type="ORF">OFY01_13695</name>
</gene>
<proteinExistence type="predicted"/>
<keyword evidence="3" id="KW-1185">Reference proteome</keyword>
<dbReference type="Proteomes" id="UP001163064">
    <property type="component" value="Unassembled WGS sequence"/>
</dbReference>
<reference evidence="2" key="1">
    <citation type="submission" date="2022-10" db="EMBL/GenBank/DDBJ databases">
        <title>Streptomyces beihaiensis sp. nov., a chitin degrading actinobacterium, isolated from shrimp pond soil.</title>
        <authorList>
            <person name="Xie J."/>
            <person name="Shen N."/>
        </authorList>
    </citation>
    <scope>NUCLEOTIDE SEQUENCE</scope>
    <source>
        <strain evidence="2">GXMU-J5</strain>
    </source>
</reference>